<accession>A0ABV0F1Q3</accession>
<feature type="domain" description="IrrE N-terminal-like" evidence="1">
    <location>
        <begin position="30"/>
        <end position="123"/>
    </location>
</feature>
<comment type="caution">
    <text evidence="2">The sequence shown here is derived from an EMBL/GenBank/DDBJ whole genome shotgun (WGS) entry which is preliminary data.</text>
</comment>
<dbReference type="RefSeq" id="WP_161870597.1">
    <property type="nucleotide sequence ID" value="NZ_MAEI02000001.1"/>
</dbReference>
<dbReference type="Proteomes" id="UP001429357">
    <property type="component" value="Unassembled WGS sequence"/>
</dbReference>
<gene>
    <name evidence="2" type="ORF">BAU18_000546</name>
</gene>
<proteinExistence type="predicted"/>
<sequence>MNDFEMFLDEVFQEVPVLEGSLDEDGFEGLYRDGRIYIEKNLDTMKKKELLVEEYCHHKTSVGDIINYADFESRKQESAARRMALEKLVPLDRLIECAFSGSIGKYECAEFLDVTPETLEAAIKHYSSTIGQVYLHNGCILRFNEYSVTVLNTGLH</sequence>
<dbReference type="InterPro" id="IPR010359">
    <property type="entry name" value="IrrE_HExxH"/>
</dbReference>
<reference evidence="3" key="1">
    <citation type="submission" date="2016-06" db="EMBL/GenBank/DDBJ databases">
        <title>Four novel species of enterococci isolated from chicken manure.</title>
        <authorList>
            <person name="Van Tyne D."/>
        </authorList>
    </citation>
    <scope>NUCLEOTIDE SEQUENCE [LARGE SCALE GENOMIC DNA]</scope>
    <source>
        <strain evidence="3">JM9A</strain>
    </source>
</reference>
<reference evidence="2 3" key="2">
    <citation type="submission" date="2024-02" db="EMBL/GenBank/DDBJ databases">
        <title>The Genome Sequence of Enterococcus diestrammenae JM9A.</title>
        <authorList>
            <person name="Earl A."/>
            <person name="Manson A."/>
            <person name="Gilmore M."/>
            <person name="Sanders J."/>
            <person name="Shea T."/>
            <person name="Howe W."/>
            <person name="Livny J."/>
            <person name="Cuomo C."/>
            <person name="Neafsey D."/>
            <person name="Birren B."/>
        </authorList>
    </citation>
    <scope>NUCLEOTIDE SEQUENCE [LARGE SCALE GENOMIC DNA]</scope>
    <source>
        <strain evidence="2 3">JM9A</strain>
    </source>
</reference>
<protein>
    <recommendedName>
        <fullName evidence="1">IrrE N-terminal-like domain-containing protein</fullName>
    </recommendedName>
</protein>
<dbReference type="Pfam" id="PF06114">
    <property type="entry name" value="Peptidase_M78"/>
    <property type="match status" value="1"/>
</dbReference>
<name>A0ABV0F1Q3_9ENTE</name>
<evidence type="ECO:0000313" key="2">
    <source>
        <dbReference type="EMBL" id="MEO1780968.1"/>
    </source>
</evidence>
<evidence type="ECO:0000313" key="3">
    <source>
        <dbReference type="Proteomes" id="UP001429357"/>
    </source>
</evidence>
<dbReference type="EMBL" id="MAEI02000001">
    <property type="protein sequence ID" value="MEO1780968.1"/>
    <property type="molecule type" value="Genomic_DNA"/>
</dbReference>
<organism evidence="2 3">
    <name type="scientific">Enterococcus diestrammenae</name>
    <dbReference type="NCBI Taxonomy" id="1155073"/>
    <lineage>
        <taxon>Bacteria</taxon>
        <taxon>Bacillati</taxon>
        <taxon>Bacillota</taxon>
        <taxon>Bacilli</taxon>
        <taxon>Lactobacillales</taxon>
        <taxon>Enterococcaceae</taxon>
        <taxon>Enterococcus</taxon>
    </lineage>
</organism>
<evidence type="ECO:0000259" key="1">
    <source>
        <dbReference type="Pfam" id="PF06114"/>
    </source>
</evidence>
<keyword evidence="3" id="KW-1185">Reference proteome</keyword>